<gene>
    <name evidence="10" type="ORF">CVLEPA_LOCUS25644</name>
</gene>
<evidence type="ECO:0000313" key="11">
    <source>
        <dbReference type="Proteomes" id="UP001642483"/>
    </source>
</evidence>
<dbReference type="InterPro" id="IPR036034">
    <property type="entry name" value="PDZ_sf"/>
</dbReference>
<feature type="domain" description="SH3" evidence="6">
    <location>
        <begin position="501"/>
        <end position="574"/>
    </location>
</feature>
<dbReference type="Gene3D" id="1.10.287.650">
    <property type="entry name" value="L27 domain"/>
    <property type="match status" value="1"/>
</dbReference>
<evidence type="ECO:0008006" key="12">
    <source>
        <dbReference type="Google" id="ProtNLM"/>
    </source>
</evidence>
<comment type="similarity">
    <text evidence="1">Belongs to the MAGUK family.</text>
</comment>
<dbReference type="SUPFAM" id="SSF101288">
    <property type="entry name" value="L27 domain"/>
    <property type="match status" value="1"/>
</dbReference>
<dbReference type="InterPro" id="IPR035601">
    <property type="entry name" value="MPP5_SH3"/>
</dbReference>
<dbReference type="InterPro" id="IPR001478">
    <property type="entry name" value="PDZ"/>
</dbReference>
<dbReference type="SUPFAM" id="SSF50044">
    <property type="entry name" value="SH3-domain"/>
    <property type="match status" value="1"/>
</dbReference>
<name>A0ABP0GNZ4_CLALP</name>
<dbReference type="PANTHER" id="PTHR23122">
    <property type="entry name" value="MEMBRANE-ASSOCIATED GUANYLATE KINASE MAGUK"/>
    <property type="match status" value="1"/>
</dbReference>
<dbReference type="SMART" id="SM00326">
    <property type="entry name" value="SH3"/>
    <property type="match status" value="1"/>
</dbReference>
<evidence type="ECO:0000256" key="1">
    <source>
        <dbReference type="ARBA" id="ARBA00007014"/>
    </source>
</evidence>
<dbReference type="PROSITE" id="PS50106">
    <property type="entry name" value="PDZ"/>
    <property type="match status" value="1"/>
</dbReference>
<dbReference type="CDD" id="cd12036">
    <property type="entry name" value="SH3_MPP5"/>
    <property type="match status" value="1"/>
</dbReference>
<dbReference type="InterPro" id="IPR050716">
    <property type="entry name" value="MAGUK"/>
</dbReference>
<accession>A0ABP0GNZ4</accession>
<dbReference type="CDD" id="cd00071">
    <property type="entry name" value="GMPK"/>
    <property type="match status" value="1"/>
</dbReference>
<evidence type="ECO:0000313" key="10">
    <source>
        <dbReference type="EMBL" id="CAK8692369.1"/>
    </source>
</evidence>
<dbReference type="EMBL" id="CAWYQH010000130">
    <property type="protein sequence ID" value="CAK8692369.1"/>
    <property type="molecule type" value="Genomic_DNA"/>
</dbReference>
<evidence type="ECO:0000259" key="8">
    <source>
        <dbReference type="PROSITE" id="PS50106"/>
    </source>
</evidence>
<comment type="caution">
    <text evidence="10">The sequence shown here is derived from an EMBL/GenBank/DDBJ whole genome shotgun (WGS) entry which is preliminary data.</text>
</comment>
<dbReference type="Pfam" id="PF07653">
    <property type="entry name" value="SH3_2"/>
    <property type="match status" value="1"/>
</dbReference>
<dbReference type="SUPFAM" id="SSF50156">
    <property type="entry name" value="PDZ domain-like"/>
    <property type="match status" value="1"/>
</dbReference>
<evidence type="ECO:0000256" key="4">
    <source>
        <dbReference type="SAM" id="Coils"/>
    </source>
</evidence>
<feature type="domain" description="L27" evidence="9">
    <location>
        <begin position="259"/>
        <end position="316"/>
    </location>
</feature>
<dbReference type="Pfam" id="PF00625">
    <property type="entry name" value="Guanylate_kin"/>
    <property type="match status" value="1"/>
</dbReference>
<dbReference type="PROSITE" id="PS51022">
    <property type="entry name" value="L27"/>
    <property type="match status" value="1"/>
</dbReference>
<dbReference type="Proteomes" id="UP001642483">
    <property type="component" value="Unassembled WGS sequence"/>
</dbReference>
<dbReference type="InterPro" id="IPR036892">
    <property type="entry name" value="L27_dom_sf"/>
</dbReference>
<dbReference type="SMART" id="SM00228">
    <property type="entry name" value="PDZ"/>
    <property type="match status" value="1"/>
</dbReference>
<dbReference type="Gene3D" id="2.30.30.40">
    <property type="entry name" value="SH3 Domains"/>
    <property type="match status" value="1"/>
</dbReference>
<evidence type="ECO:0000256" key="2">
    <source>
        <dbReference type="ARBA" id="ARBA00022443"/>
    </source>
</evidence>
<dbReference type="Pfam" id="PF00595">
    <property type="entry name" value="PDZ"/>
    <property type="match status" value="1"/>
</dbReference>
<dbReference type="InterPro" id="IPR001452">
    <property type="entry name" value="SH3_domain"/>
</dbReference>
<evidence type="ECO:0000259" key="6">
    <source>
        <dbReference type="PROSITE" id="PS50002"/>
    </source>
</evidence>
<evidence type="ECO:0000256" key="3">
    <source>
        <dbReference type="PROSITE-ProRule" id="PRU00192"/>
    </source>
</evidence>
<reference evidence="10 11" key="1">
    <citation type="submission" date="2024-02" db="EMBL/GenBank/DDBJ databases">
        <authorList>
            <person name="Daric V."/>
            <person name="Darras S."/>
        </authorList>
    </citation>
    <scope>NUCLEOTIDE SEQUENCE [LARGE SCALE GENOMIC DNA]</scope>
</reference>
<feature type="domain" description="Guanylate kinase-like" evidence="7">
    <location>
        <begin position="633"/>
        <end position="814"/>
    </location>
</feature>
<proteinExistence type="inferred from homology"/>
<dbReference type="InterPro" id="IPR027417">
    <property type="entry name" value="P-loop_NTPase"/>
</dbReference>
<dbReference type="SMART" id="SM00072">
    <property type="entry name" value="GuKc"/>
    <property type="match status" value="1"/>
</dbReference>
<dbReference type="PROSITE" id="PS50002">
    <property type="entry name" value="SH3"/>
    <property type="match status" value="1"/>
</dbReference>
<keyword evidence="4" id="KW-0175">Coiled coil</keyword>
<protein>
    <recommendedName>
        <fullName evidence="12">MAGUK p55 subfamily member 5</fullName>
    </recommendedName>
</protein>
<evidence type="ECO:0000259" key="7">
    <source>
        <dbReference type="PROSITE" id="PS50052"/>
    </source>
</evidence>
<evidence type="ECO:0000259" key="9">
    <source>
        <dbReference type="PROSITE" id="PS51022"/>
    </source>
</evidence>
<evidence type="ECO:0000256" key="5">
    <source>
        <dbReference type="SAM" id="MobiDB-lite"/>
    </source>
</evidence>
<dbReference type="InterPro" id="IPR008145">
    <property type="entry name" value="GK/Ca_channel_bsu"/>
</dbReference>
<dbReference type="PROSITE" id="PS50052">
    <property type="entry name" value="GUANYLATE_KINASE_2"/>
    <property type="match status" value="1"/>
</dbReference>
<sequence>MPKDIRLIFRERDLYIANFIKGLSSLQNTSKDKLLRDTSVLSLYHISPGEPSYKPLNKLADRLINPLTNSGRFDWKINSLLDSMATAALPRDPNRYKEMNGSFGRILPPDDSTMEMAVDCPPEYVAKHPPRSGRSTPSVAGAPPSTPLDKNINKSQKAKTAKDLEDAAKVAATLPQPDMNFDRINRMRESARRQKEQKIRDALIRQQMTGKEGAKKIQSLKHMTPDEQLKAKKKGVENLGFQRDSYIENGDARGTAKSPAMDIQEMFTSLNAISSEIDDEDLNKDLGFIKELMQSENFQEAVKLHTTIVESTTPQSNAPLQPQVTDMQSVADNVQEELLYRNLPQGTELNNILSSPAFKGLISAHDGAAILLEPRSSSNPYNEINIHNAEDEEIIQRVSQYTDKNVRVVRIDKTTEALGATVRTEDDGTVAISRIISGGIAERSNLLHEGDELIEVNGRAMRGLDVNEVGDTIAGMNGTLVFVLASPNKVVNGRIVKDPNEVVKHVRALFDYDAFDDPYLPCRELGLSFQKGDVLRIMSTDDANWWQAYRDDEDDTHLTLAGLVPSQDFQHQREALRISLIKENNAPEKKKSLLCGMKKKPKQAPTLYNENDDDEDIQTYEELALYHQPEARKRPIVLIGPPNVGRHELRQRLVDNDRERFASPVPHTTRPPNAGEREGIDYHFVSQNEFESMVARNAFVEYGAYQKILYGTAIEAVRSIIDISKICVLNLHAESLRTLCTSDLKPYIVFIGPPPLEKLRQNMRKEGKQLKEAELRSIIEKARDIEQRYGHYFDETIRNTDLNRSYAELLRSINKLDTEPQWVPASWLDDGSPL</sequence>
<dbReference type="SUPFAM" id="SSF52540">
    <property type="entry name" value="P-loop containing nucleoside triphosphate hydrolases"/>
    <property type="match status" value="1"/>
</dbReference>
<keyword evidence="2 3" id="KW-0728">SH3 domain</keyword>
<dbReference type="InterPro" id="IPR008144">
    <property type="entry name" value="Guanylate_kin-like_dom"/>
</dbReference>
<feature type="coiled-coil region" evidence="4">
    <location>
        <begin position="756"/>
        <end position="819"/>
    </location>
</feature>
<dbReference type="Gene3D" id="2.30.42.10">
    <property type="match status" value="1"/>
</dbReference>
<feature type="region of interest" description="Disordered" evidence="5">
    <location>
        <begin position="123"/>
        <end position="164"/>
    </location>
</feature>
<dbReference type="InterPro" id="IPR004172">
    <property type="entry name" value="L27_dom"/>
</dbReference>
<feature type="domain" description="PDZ" evidence="8">
    <location>
        <begin position="408"/>
        <end position="488"/>
    </location>
</feature>
<keyword evidence="11" id="KW-1185">Reference proteome</keyword>
<dbReference type="InterPro" id="IPR036028">
    <property type="entry name" value="SH3-like_dom_sf"/>
</dbReference>
<dbReference type="CDD" id="cd06798">
    <property type="entry name" value="PDZ_MPP5-like"/>
    <property type="match status" value="1"/>
</dbReference>
<organism evidence="10 11">
    <name type="scientific">Clavelina lepadiformis</name>
    <name type="common">Light-bulb sea squirt</name>
    <name type="synonym">Ascidia lepadiformis</name>
    <dbReference type="NCBI Taxonomy" id="159417"/>
    <lineage>
        <taxon>Eukaryota</taxon>
        <taxon>Metazoa</taxon>
        <taxon>Chordata</taxon>
        <taxon>Tunicata</taxon>
        <taxon>Ascidiacea</taxon>
        <taxon>Aplousobranchia</taxon>
        <taxon>Clavelinidae</taxon>
        <taxon>Clavelina</taxon>
    </lineage>
</organism>
<dbReference type="Gene3D" id="3.40.50.300">
    <property type="entry name" value="P-loop containing nucleotide triphosphate hydrolases"/>
    <property type="match status" value="1"/>
</dbReference>